<keyword evidence="2" id="KW-1185">Reference proteome</keyword>
<protein>
    <submittedName>
        <fullName evidence="1">UBN2 domain-containing protein</fullName>
    </submittedName>
</protein>
<dbReference type="EMBL" id="SMMG02000007">
    <property type="protein sequence ID" value="KAA3466802.1"/>
    <property type="molecule type" value="Genomic_DNA"/>
</dbReference>
<accession>A0A5B6VCB5</accession>
<comment type="caution">
    <text evidence="1">The sequence shown here is derived from an EMBL/GenBank/DDBJ whole genome shotgun (WGS) entry which is preliminary data.</text>
</comment>
<reference evidence="2" key="1">
    <citation type="journal article" date="2019" name="Plant Biotechnol. J.">
        <title>Genome sequencing of the Australian wild diploid species Gossypium australe highlights disease resistance and delayed gland morphogenesis.</title>
        <authorList>
            <person name="Cai Y."/>
            <person name="Cai X."/>
            <person name="Wang Q."/>
            <person name="Wang P."/>
            <person name="Zhang Y."/>
            <person name="Cai C."/>
            <person name="Xu Y."/>
            <person name="Wang K."/>
            <person name="Zhou Z."/>
            <person name="Wang C."/>
            <person name="Geng S."/>
            <person name="Li B."/>
            <person name="Dong Q."/>
            <person name="Hou Y."/>
            <person name="Wang H."/>
            <person name="Ai P."/>
            <person name="Liu Z."/>
            <person name="Yi F."/>
            <person name="Sun M."/>
            <person name="An G."/>
            <person name="Cheng J."/>
            <person name="Zhang Y."/>
            <person name="Shi Q."/>
            <person name="Xie Y."/>
            <person name="Shi X."/>
            <person name="Chang Y."/>
            <person name="Huang F."/>
            <person name="Chen Y."/>
            <person name="Hong S."/>
            <person name="Mi L."/>
            <person name="Sun Q."/>
            <person name="Zhang L."/>
            <person name="Zhou B."/>
            <person name="Peng R."/>
            <person name="Zhang X."/>
            <person name="Liu F."/>
        </authorList>
    </citation>
    <scope>NUCLEOTIDE SEQUENCE [LARGE SCALE GENOMIC DNA]</scope>
    <source>
        <strain evidence="2">cv. PA1801</strain>
    </source>
</reference>
<proteinExistence type="predicted"/>
<dbReference type="AlphaFoldDB" id="A0A5B6VCB5"/>
<sequence>MDGPFISLKQEELLVLKSKKEWNEKERISIQLNVKIMHTLFCALGPDKYNRESSCSNAKEI</sequence>
<dbReference type="Proteomes" id="UP000325315">
    <property type="component" value="Unassembled WGS sequence"/>
</dbReference>
<dbReference type="OrthoDB" id="1001260at2759"/>
<organism evidence="1 2">
    <name type="scientific">Gossypium australe</name>
    <dbReference type="NCBI Taxonomy" id="47621"/>
    <lineage>
        <taxon>Eukaryota</taxon>
        <taxon>Viridiplantae</taxon>
        <taxon>Streptophyta</taxon>
        <taxon>Embryophyta</taxon>
        <taxon>Tracheophyta</taxon>
        <taxon>Spermatophyta</taxon>
        <taxon>Magnoliopsida</taxon>
        <taxon>eudicotyledons</taxon>
        <taxon>Gunneridae</taxon>
        <taxon>Pentapetalae</taxon>
        <taxon>rosids</taxon>
        <taxon>malvids</taxon>
        <taxon>Malvales</taxon>
        <taxon>Malvaceae</taxon>
        <taxon>Malvoideae</taxon>
        <taxon>Gossypium</taxon>
    </lineage>
</organism>
<evidence type="ECO:0000313" key="1">
    <source>
        <dbReference type="EMBL" id="KAA3466802.1"/>
    </source>
</evidence>
<gene>
    <name evidence="1" type="ORF">EPI10_001868</name>
</gene>
<name>A0A5B6VCB5_9ROSI</name>
<evidence type="ECO:0000313" key="2">
    <source>
        <dbReference type="Proteomes" id="UP000325315"/>
    </source>
</evidence>